<dbReference type="Proteomes" id="UP000256269">
    <property type="component" value="Unassembled WGS sequence"/>
</dbReference>
<sequence>MDNTLQDVMEYFLLRGALIGGVVVLVVLGLFAVALVLRRLGKLDRARQVVEPMIREGARRRGGLANMVAERVIKERR</sequence>
<keyword evidence="1" id="KW-0472">Membrane</keyword>
<keyword evidence="1" id="KW-1133">Transmembrane helix</keyword>
<dbReference type="RefSeq" id="WP_116179014.1">
    <property type="nucleotide sequence ID" value="NZ_CP144375.1"/>
</dbReference>
<organism evidence="2 3">
    <name type="scientific">Kutzneria buriramensis</name>
    <dbReference type="NCBI Taxonomy" id="1045776"/>
    <lineage>
        <taxon>Bacteria</taxon>
        <taxon>Bacillati</taxon>
        <taxon>Actinomycetota</taxon>
        <taxon>Actinomycetes</taxon>
        <taxon>Pseudonocardiales</taxon>
        <taxon>Pseudonocardiaceae</taxon>
        <taxon>Kutzneria</taxon>
    </lineage>
</organism>
<dbReference type="EMBL" id="QUNO01000014">
    <property type="protein sequence ID" value="REH38161.1"/>
    <property type="molecule type" value="Genomic_DNA"/>
</dbReference>
<keyword evidence="1" id="KW-0812">Transmembrane</keyword>
<keyword evidence="3" id="KW-1185">Reference proteome</keyword>
<accession>A0A3E0H4Y8</accession>
<reference evidence="2 3" key="1">
    <citation type="submission" date="2018-08" db="EMBL/GenBank/DDBJ databases">
        <title>Genomic Encyclopedia of Archaeal and Bacterial Type Strains, Phase II (KMG-II): from individual species to whole genera.</title>
        <authorList>
            <person name="Goeker M."/>
        </authorList>
    </citation>
    <scope>NUCLEOTIDE SEQUENCE [LARGE SCALE GENOMIC DNA]</scope>
    <source>
        <strain evidence="2 3">DSM 45791</strain>
    </source>
</reference>
<dbReference type="OrthoDB" id="9997803at2"/>
<comment type="caution">
    <text evidence="2">The sequence shown here is derived from an EMBL/GenBank/DDBJ whole genome shotgun (WGS) entry which is preliminary data.</text>
</comment>
<evidence type="ECO:0000256" key="1">
    <source>
        <dbReference type="SAM" id="Phobius"/>
    </source>
</evidence>
<name>A0A3E0H4Y8_9PSEU</name>
<proteinExistence type="predicted"/>
<evidence type="ECO:0000313" key="2">
    <source>
        <dbReference type="EMBL" id="REH38161.1"/>
    </source>
</evidence>
<protein>
    <submittedName>
        <fullName evidence="2">Uncharacterized protein</fullName>
    </submittedName>
</protein>
<evidence type="ECO:0000313" key="3">
    <source>
        <dbReference type="Proteomes" id="UP000256269"/>
    </source>
</evidence>
<dbReference type="AlphaFoldDB" id="A0A3E0H4Y8"/>
<gene>
    <name evidence="2" type="ORF">BCF44_114186</name>
</gene>
<feature type="transmembrane region" description="Helical" evidence="1">
    <location>
        <begin position="12"/>
        <end position="37"/>
    </location>
</feature>